<proteinExistence type="predicted"/>
<dbReference type="EMBL" id="CM010721">
    <property type="protein sequence ID" value="RZC72396.1"/>
    <property type="molecule type" value="Genomic_DNA"/>
</dbReference>
<dbReference type="AlphaFoldDB" id="A0A4Y7KHQ4"/>
<reference evidence="1 2" key="1">
    <citation type="journal article" date="2018" name="Science">
        <title>The opium poppy genome and morphinan production.</title>
        <authorList>
            <person name="Guo L."/>
            <person name="Winzer T."/>
            <person name="Yang X."/>
            <person name="Li Y."/>
            <person name="Ning Z."/>
            <person name="He Z."/>
            <person name="Teodor R."/>
            <person name="Lu Y."/>
            <person name="Bowser T.A."/>
            <person name="Graham I.A."/>
            <person name="Ye K."/>
        </authorList>
    </citation>
    <scope>NUCLEOTIDE SEQUENCE [LARGE SCALE GENOMIC DNA]</scope>
    <source>
        <strain evidence="2">cv. HN1</strain>
        <tissue evidence="1">Leaves</tissue>
    </source>
</reference>
<dbReference type="Proteomes" id="UP000316621">
    <property type="component" value="Chromosome 7"/>
</dbReference>
<evidence type="ECO:0000313" key="2">
    <source>
        <dbReference type="Proteomes" id="UP000316621"/>
    </source>
</evidence>
<protein>
    <submittedName>
        <fullName evidence="1">Uncharacterized protein</fullName>
    </submittedName>
</protein>
<sequence length="127" mass="14648">MRNASSTMRNATERRKTRIRCGDKDDHMAEQANNSLPPLKFDHKTMQREQVISMKDTILRKTHESLKYVTNPTKDHFNPVVIVGRKADKDKGLFRVAEDILQIPINGSRLAFADNVFQESGYFKIEV</sequence>
<organism evidence="1 2">
    <name type="scientific">Papaver somniferum</name>
    <name type="common">Opium poppy</name>
    <dbReference type="NCBI Taxonomy" id="3469"/>
    <lineage>
        <taxon>Eukaryota</taxon>
        <taxon>Viridiplantae</taxon>
        <taxon>Streptophyta</taxon>
        <taxon>Embryophyta</taxon>
        <taxon>Tracheophyta</taxon>
        <taxon>Spermatophyta</taxon>
        <taxon>Magnoliopsida</taxon>
        <taxon>Ranunculales</taxon>
        <taxon>Papaveraceae</taxon>
        <taxon>Papaveroideae</taxon>
        <taxon>Papaver</taxon>
    </lineage>
</organism>
<gene>
    <name evidence="1" type="ORF">C5167_035557</name>
</gene>
<dbReference type="Gramene" id="RZC72396">
    <property type="protein sequence ID" value="RZC72396"/>
    <property type="gene ID" value="C5167_035557"/>
</dbReference>
<name>A0A4Y7KHQ4_PAPSO</name>
<evidence type="ECO:0000313" key="1">
    <source>
        <dbReference type="EMBL" id="RZC72396.1"/>
    </source>
</evidence>
<keyword evidence="2" id="KW-1185">Reference proteome</keyword>
<accession>A0A4Y7KHQ4</accession>